<sequence>MASKIFMLLAIMVLAFAALTSPGEGASVSFKLTEDVSDPSASGCFGLCPSFCTGGCHCYCVPNRGGAMCHWVQNRNVYDSLDWVQNRNVYDLLDWVQNRDVYDSLDWVQNRNVYDSLDWVQNRNVYDPLDWVQNRKEKHKQPLQRFELWTPGLQDQYSNH</sequence>
<dbReference type="AlphaFoldDB" id="A7RYY1"/>
<organism evidence="2 3">
    <name type="scientific">Nematostella vectensis</name>
    <name type="common">Starlet sea anemone</name>
    <dbReference type="NCBI Taxonomy" id="45351"/>
    <lineage>
        <taxon>Eukaryota</taxon>
        <taxon>Metazoa</taxon>
        <taxon>Cnidaria</taxon>
        <taxon>Anthozoa</taxon>
        <taxon>Hexacorallia</taxon>
        <taxon>Actiniaria</taxon>
        <taxon>Edwardsiidae</taxon>
        <taxon>Nematostella</taxon>
    </lineage>
</organism>
<gene>
    <name evidence="2" type="ORF">NEMVEDRAFT_v1g241660</name>
</gene>
<evidence type="ECO:0000313" key="3">
    <source>
        <dbReference type="Proteomes" id="UP000001593"/>
    </source>
</evidence>
<keyword evidence="1" id="KW-0732">Signal</keyword>
<name>A7RYY1_NEMVE</name>
<dbReference type="HOGENOM" id="CLU_1654232_0_0_1"/>
<dbReference type="Proteomes" id="UP000001593">
    <property type="component" value="Unassembled WGS sequence"/>
</dbReference>
<feature type="signal peptide" evidence="1">
    <location>
        <begin position="1"/>
        <end position="25"/>
    </location>
</feature>
<keyword evidence="3" id="KW-1185">Reference proteome</keyword>
<dbReference type="EMBL" id="DS469555">
    <property type="protein sequence ID" value="EDO43267.1"/>
    <property type="molecule type" value="Genomic_DNA"/>
</dbReference>
<reference evidence="2 3" key="1">
    <citation type="journal article" date="2007" name="Science">
        <title>Sea anemone genome reveals ancestral eumetazoan gene repertoire and genomic organization.</title>
        <authorList>
            <person name="Putnam N.H."/>
            <person name="Srivastava M."/>
            <person name="Hellsten U."/>
            <person name="Dirks B."/>
            <person name="Chapman J."/>
            <person name="Salamov A."/>
            <person name="Terry A."/>
            <person name="Shapiro H."/>
            <person name="Lindquist E."/>
            <person name="Kapitonov V.V."/>
            <person name="Jurka J."/>
            <person name="Genikhovich G."/>
            <person name="Grigoriev I.V."/>
            <person name="Lucas S.M."/>
            <person name="Steele R.E."/>
            <person name="Finnerty J.R."/>
            <person name="Technau U."/>
            <person name="Martindale M.Q."/>
            <person name="Rokhsar D.S."/>
        </authorList>
    </citation>
    <scope>NUCLEOTIDE SEQUENCE [LARGE SCALE GENOMIC DNA]</scope>
    <source>
        <strain evidence="3">CH2 X CH6</strain>
    </source>
</reference>
<evidence type="ECO:0000313" key="2">
    <source>
        <dbReference type="EMBL" id="EDO43267.1"/>
    </source>
</evidence>
<proteinExistence type="predicted"/>
<evidence type="ECO:0000256" key="1">
    <source>
        <dbReference type="SAM" id="SignalP"/>
    </source>
</evidence>
<dbReference type="InParanoid" id="A7RYY1"/>
<protein>
    <submittedName>
        <fullName evidence="2">Uncharacterized protein</fullName>
    </submittedName>
</protein>
<feature type="chain" id="PRO_5002712187" evidence="1">
    <location>
        <begin position="26"/>
        <end position="160"/>
    </location>
</feature>
<accession>A7RYY1</accession>